<evidence type="ECO:0000313" key="4">
    <source>
        <dbReference type="EMBL" id="GAI11270.1"/>
    </source>
</evidence>
<dbReference type="InterPro" id="IPR029061">
    <property type="entry name" value="THDP-binding"/>
</dbReference>
<dbReference type="CDD" id="cd03372">
    <property type="entry name" value="TPP_ComE"/>
    <property type="match status" value="1"/>
</dbReference>
<proteinExistence type="predicted"/>
<dbReference type="EMBL" id="BARV01013074">
    <property type="protein sequence ID" value="GAI11270.1"/>
    <property type="molecule type" value="Genomic_DNA"/>
</dbReference>
<dbReference type="InterPro" id="IPR022494">
    <property type="entry name" value="Sulfopyruvate_deCO2ase_bsu"/>
</dbReference>
<gene>
    <name evidence="4" type="ORF">S06H3_23849</name>
</gene>
<dbReference type="PANTHER" id="PTHR42818:SF1">
    <property type="entry name" value="SULFOPYRUVATE DECARBOXYLASE"/>
    <property type="match status" value="1"/>
</dbReference>
<dbReference type="Pfam" id="PF02775">
    <property type="entry name" value="TPP_enzyme_C"/>
    <property type="match status" value="1"/>
</dbReference>
<keyword evidence="2" id="KW-0456">Lyase</keyword>
<evidence type="ECO:0000256" key="1">
    <source>
        <dbReference type="ARBA" id="ARBA00022793"/>
    </source>
</evidence>
<dbReference type="Gene3D" id="3.40.50.970">
    <property type="match status" value="1"/>
</dbReference>
<sequence length="170" mass="18609">DEEIVVSNIGDPSKEVYHIRDRPENFYMLGSFGLASSISLGLALSQMKKVICLDGDGSLLTNLGTLATIANQSPDNLLIIALDNGVYGTTGNQRSFSSGVTDLEQVARACGFSNCFKIQDEAELSNTVRKCLRDNILSFIHVLLEVDSKKKSYIPLDPDTIKSRFMKSIT</sequence>
<evidence type="ECO:0000259" key="3">
    <source>
        <dbReference type="Pfam" id="PF02775"/>
    </source>
</evidence>
<accession>X1M9A0</accession>
<dbReference type="SUPFAM" id="SSF52518">
    <property type="entry name" value="Thiamin diphosphate-binding fold (THDP-binding)"/>
    <property type="match status" value="1"/>
</dbReference>
<dbReference type="InterPro" id="IPR011766">
    <property type="entry name" value="TPP_enzyme_TPP-bd"/>
</dbReference>
<feature type="non-terminal residue" evidence="4">
    <location>
        <position position="1"/>
    </location>
</feature>
<protein>
    <recommendedName>
        <fullName evidence="3">Thiamine pyrophosphate enzyme TPP-binding domain-containing protein</fullName>
    </recommendedName>
</protein>
<evidence type="ECO:0000256" key="2">
    <source>
        <dbReference type="ARBA" id="ARBA00023239"/>
    </source>
</evidence>
<dbReference type="GO" id="GO:0030976">
    <property type="term" value="F:thiamine pyrophosphate binding"/>
    <property type="evidence" value="ECO:0007669"/>
    <property type="project" value="InterPro"/>
</dbReference>
<organism evidence="4">
    <name type="scientific">marine sediment metagenome</name>
    <dbReference type="NCBI Taxonomy" id="412755"/>
    <lineage>
        <taxon>unclassified sequences</taxon>
        <taxon>metagenomes</taxon>
        <taxon>ecological metagenomes</taxon>
    </lineage>
</organism>
<reference evidence="4" key="1">
    <citation type="journal article" date="2014" name="Front. Microbiol.">
        <title>High frequency of phylogenetically diverse reductive dehalogenase-homologous genes in deep subseafloor sedimentary metagenomes.</title>
        <authorList>
            <person name="Kawai M."/>
            <person name="Futagami T."/>
            <person name="Toyoda A."/>
            <person name="Takaki Y."/>
            <person name="Nishi S."/>
            <person name="Hori S."/>
            <person name="Arai W."/>
            <person name="Tsubouchi T."/>
            <person name="Morono Y."/>
            <person name="Uchiyama I."/>
            <person name="Ito T."/>
            <person name="Fujiyama A."/>
            <person name="Inagaki F."/>
            <person name="Takami H."/>
        </authorList>
    </citation>
    <scope>NUCLEOTIDE SEQUENCE</scope>
    <source>
        <strain evidence="4">Expedition CK06-06</strain>
    </source>
</reference>
<comment type="caution">
    <text evidence="4">The sequence shown here is derived from an EMBL/GenBank/DDBJ whole genome shotgun (WGS) entry which is preliminary data.</text>
</comment>
<name>X1M9A0_9ZZZZ</name>
<dbReference type="AlphaFoldDB" id="X1M9A0"/>
<keyword evidence="1" id="KW-0210">Decarboxylase</keyword>
<dbReference type="InterPro" id="IPR051818">
    <property type="entry name" value="TPP_dependent_decarboxylase"/>
</dbReference>
<dbReference type="GO" id="GO:0016831">
    <property type="term" value="F:carboxy-lyase activity"/>
    <property type="evidence" value="ECO:0007669"/>
    <property type="project" value="UniProtKB-KW"/>
</dbReference>
<dbReference type="PANTHER" id="PTHR42818">
    <property type="entry name" value="SULFOPYRUVATE DECARBOXYLASE SUBUNIT ALPHA"/>
    <property type="match status" value="1"/>
</dbReference>
<feature type="non-terminal residue" evidence="4">
    <location>
        <position position="170"/>
    </location>
</feature>
<feature type="domain" description="Thiamine pyrophosphate enzyme TPP-binding" evidence="3">
    <location>
        <begin position="22"/>
        <end position="142"/>
    </location>
</feature>